<keyword evidence="1" id="KW-1133">Transmembrane helix</keyword>
<feature type="transmembrane region" description="Helical" evidence="1">
    <location>
        <begin position="79"/>
        <end position="104"/>
    </location>
</feature>
<comment type="caution">
    <text evidence="2">The sequence shown here is derived from an EMBL/GenBank/DDBJ whole genome shotgun (WGS) entry which is preliminary data.</text>
</comment>
<keyword evidence="3" id="KW-1185">Reference proteome</keyword>
<keyword evidence="1" id="KW-0812">Transmembrane</keyword>
<name>A0ABR5T4B6_9BURK</name>
<keyword evidence="1" id="KW-0472">Membrane</keyword>
<reference evidence="2 3" key="1">
    <citation type="submission" date="2015-11" db="EMBL/GenBank/DDBJ databases">
        <authorList>
            <person name="Sahl J."/>
            <person name="Wagner D."/>
            <person name="Keim P."/>
        </authorList>
    </citation>
    <scope>NUCLEOTIDE SEQUENCE [LARGE SCALE GENOMIC DNA]</scope>
    <source>
        <strain evidence="2 3">BDU18</strain>
    </source>
</reference>
<dbReference type="RefSeq" id="WP_060822759.1">
    <property type="nucleotide sequence ID" value="NZ_LNJQ01000004.1"/>
</dbReference>
<organism evidence="2 3">
    <name type="scientific">Burkholderia savannae</name>
    <dbReference type="NCBI Taxonomy" id="1637837"/>
    <lineage>
        <taxon>Bacteria</taxon>
        <taxon>Pseudomonadati</taxon>
        <taxon>Pseudomonadota</taxon>
        <taxon>Betaproteobacteria</taxon>
        <taxon>Burkholderiales</taxon>
        <taxon>Burkholderiaceae</taxon>
        <taxon>Burkholderia</taxon>
        <taxon>pseudomallei group</taxon>
    </lineage>
</organism>
<evidence type="ECO:0000256" key="1">
    <source>
        <dbReference type="SAM" id="Phobius"/>
    </source>
</evidence>
<feature type="transmembrane region" description="Helical" evidence="1">
    <location>
        <begin position="16"/>
        <end position="37"/>
    </location>
</feature>
<evidence type="ECO:0000313" key="3">
    <source>
        <dbReference type="Proteomes" id="UP000070255"/>
    </source>
</evidence>
<dbReference type="EMBL" id="LNJQ01000004">
    <property type="protein sequence ID" value="KWZ38062.1"/>
    <property type="molecule type" value="Genomic_DNA"/>
</dbReference>
<evidence type="ECO:0000313" key="2">
    <source>
        <dbReference type="EMBL" id="KWZ38062.1"/>
    </source>
</evidence>
<protein>
    <submittedName>
        <fullName evidence="2">Uncharacterized protein</fullName>
    </submittedName>
</protein>
<feature type="transmembrane region" description="Helical" evidence="1">
    <location>
        <begin position="49"/>
        <end position="67"/>
    </location>
</feature>
<accession>A0ABR5T4B6</accession>
<proteinExistence type="predicted"/>
<gene>
    <name evidence="2" type="ORF">WS72_24520</name>
</gene>
<sequence>MTAPATLAAAAGATTFAEWIGLGALALLYLFGLGWSLRGAFARTRGRGYWLACAALIAGGTACALLAKPFPSDSGEMPPGFGLGVLIVMLGIAGTTAGCAWQAIARLRREHR</sequence>
<dbReference type="Proteomes" id="UP000070255">
    <property type="component" value="Unassembled WGS sequence"/>
</dbReference>